<dbReference type="Proteomes" id="UP001596203">
    <property type="component" value="Unassembled WGS sequence"/>
</dbReference>
<evidence type="ECO:0000313" key="3">
    <source>
        <dbReference type="Proteomes" id="UP001596203"/>
    </source>
</evidence>
<dbReference type="PANTHER" id="PTHR21310">
    <property type="entry name" value="AMINOGLYCOSIDE PHOSPHOTRANSFERASE-RELATED-RELATED"/>
    <property type="match status" value="1"/>
</dbReference>
<keyword evidence="3" id="KW-1185">Reference proteome</keyword>
<dbReference type="PANTHER" id="PTHR21310:SF42">
    <property type="entry name" value="BIFUNCTIONAL AAC_APH"/>
    <property type="match status" value="1"/>
</dbReference>
<keyword evidence="2" id="KW-0808">Transferase</keyword>
<dbReference type="EC" id="2.7.-.-" evidence="2"/>
<evidence type="ECO:0000259" key="1">
    <source>
        <dbReference type="Pfam" id="PF01636"/>
    </source>
</evidence>
<dbReference type="Pfam" id="PF01636">
    <property type="entry name" value="APH"/>
    <property type="match status" value="1"/>
</dbReference>
<sequence>MTVDGLRPGEVPIDAALVRRMVAAQFPQWAELPVQAVARSGVDNATYRLGEELSVRLPRLPRWVGQVEREQRWLPRLAPHLPLPVPVPLAEGKPDEGYPFPWSVYRWLDGENAALDRITEPHRAAVELAEFFAALQRVDPAGGPPPEWSNGFRGVPMGDDRDSAVVGPRIHARIAALAGLVDTDALTEVFDAAVAAPAWTAPPVWVHGDPAPANMLVRGGRLSAVIDFGTLAVGDPAVDLIAAWTFLDARTRDVFRATLGVDDATWARGRGWGLTGVLPDPAELADPVRATPARRRLDDIVTDYRQCG</sequence>
<dbReference type="InterPro" id="IPR002575">
    <property type="entry name" value="Aminoglycoside_PTrfase"/>
</dbReference>
<proteinExistence type="predicted"/>
<accession>A0ABW1JZF2</accession>
<dbReference type="Gene3D" id="3.90.1200.10">
    <property type="match status" value="1"/>
</dbReference>
<protein>
    <submittedName>
        <fullName evidence="2">Aminoglycoside phosphotransferase family protein</fullName>
        <ecNumber evidence="2">2.7.-.-</ecNumber>
    </submittedName>
</protein>
<name>A0ABW1JZF2_9ACTN</name>
<dbReference type="RefSeq" id="WP_377416391.1">
    <property type="nucleotide sequence ID" value="NZ_JBHSPR010000001.1"/>
</dbReference>
<organism evidence="2 3">
    <name type="scientific">Plantactinospora solaniradicis</name>
    <dbReference type="NCBI Taxonomy" id="1723736"/>
    <lineage>
        <taxon>Bacteria</taxon>
        <taxon>Bacillati</taxon>
        <taxon>Actinomycetota</taxon>
        <taxon>Actinomycetes</taxon>
        <taxon>Micromonosporales</taxon>
        <taxon>Micromonosporaceae</taxon>
        <taxon>Plantactinospora</taxon>
    </lineage>
</organism>
<dbReference type="EMBL" id="JBHSPR010000001">
    <property type="protein sequence ID" value="MFC6014861.1"/>
    <property type="molecule type" value="Genomic_DNA"/>
</dbReference>
<dbReference type="InterPro" id="IPR011009">
    <property type="entry name" value="Kinase-like_dom_sf"/>
</dbReference>
<dbReference type="Gene3D" id="3.30.200.20">
    <property type="entry name" value="Phosphorylase Kinase, domain 1"/>
    <property type="match status" value="1"/>
</dbReference>
<dbReference type="CDD" id="cd05155">
    <property type="entry name" value="APH_ChoK_like_1"/>
    <property type="match status" value="1"/>
</dbReference>
<dbReference type="InterPro" id="IPR051678">
    <property type="entry name" value="AGP_Transferase"/>
</dbReference>
<gene>
    <name evidence="2" type="ORF">ACFP2T_01440</name>
</gene>
<feature type="domain" description="Aminoglycoside phosphotransferase" evidence="1">
    <location>
        <begin position="38"/>
        <end position="272"/>
    </location>
</feature>
<dbReference type="GO" id="GO:0016740">
    <property type="term" value="F:transferase activity"/>
    <property type="evidence" value="ECO:0007669"/>
    <property type="project" value="UniProtKB-KW"/>
</dbReference>
<reference evidence="3" key="1">
    <citation type="journal article" date="2019" name="Int. J. Syst. Evol. Microbiol.">
        <title>The Global Catalogue of Microorganisms (GCM) 10K type strain sequencing project: providing services to taxonomists for standard genome sequencing and annotation.</title>
        <authorList>
            <consortium name="The Broad Institute Genomics Platform"/>
            <consortium name="The Broad Institute Genome Sequencing Center for Infectious Disease"/>
            <person name="Wu L."/>
            <person name="Ma J."/>
        </authorList>
    </citation>
    <scope>NUCLEOTIDE SEQUENCE [LARGE SCALE GENOMIC DNA]</scope>
    <source>
        <strain evidence="3">ZS-35-S2</strain>
    </source>
</reference>
<dbReference type="SUPFAM" id="SSF56112">
    <property type="entry name" value="Protein kinase-like (PK-like)"/>
    <property type="match status" value="1"/>
</dbReference>
<evidence type="ECO:0000313" key="2">
    <source>
        <dbReference type="EMBL" id="MFC6014861.1"/>
    </source>
</evidence>
<comment type="caution">
    <text evidence="2">The sequence shown here is derived from an EMBL/GenBank/DDBJ whole genome shotgun (WGS) entry which is preliminary data.</text>
</comment>